<evidence type="ECO:0000256" key="2">
    <source>
        <dbReference type="SAM" id="Phobius"/>
    </source>
</evidence>
<comment type="caution">
    <text evidence="3">The sequence shown here is derived from an EMBL/GenBank/DDBJ whole genome shotgun (WGS) entry which is preliminary data.</text>
</comment>
<keyword evidence="2" id="KW-1133">Transmembrane helix</keyword>
<keyword evidence="2" id="KW-0472">Membrane</keyword>
<name>A0ABP5Z9W1_9ACTN</name>
<organism evidence="3 4">
    <name type="scientific">Streptomyces gobitricini</name>
    <dbReference type="NCBI Taxonomy" id="68211"/>
    <lineage>
        <taxon>Bacteria</taxon>
        <taxon>Bacillati</taxon>
        <taxon>Actinomycetota</taxon>
        <taxon>Actinomycetes</taxon>
        <taxon>Kitasatosporales</taxon>
        <taxon>Streptomycetaceae</taxon>
        <taxon>Streptomyces</taxon>
    </lineage>
</organism>
<gene>
    <name evidence="3" type="ORF">GCM10010393_28790</name>
</gene>
<evidence type="ECO:0000313" key="4">
    <source>
        <dbReference type="Proteomes" id="UP001499942"/>
    </source>
</evidence>
<dbReference type="Proteomes" id="UP001499942">
    <property type="component" value="Unassembled WGS sequence"/>
</dbReference>
<reference evidence="4" key="1">
    <citation type="journal article" date="2019" name="Int. J. Syst. Evol. Microbiol.">
        <title>The Global Catalogue of Microorganisms (GCM) 10K type strain sequencing project: providing services to taxonomists for standard genome sequencing and annotation.</title>
        <authorList>
            <consortium name="The Broad Institute Genomics Platform"/>
            <consortium name="The Broad Institute Genome Sequencing Center for Infectious Disease"/>
            <person name="Wu L."/>
            <person name="Ma J."/>
        </authorList>
    </citation>
    <scope>NUCLEOTIDE SEQUENCE [LARGE SCALE GENOMIC DNA]</scope>
    <source>
        <strain evidence="4">JCM 5062</strain>
    </source>
</reference>
<keyword evidence="4" id="KW-1185">Reference proteome</keyword>
<keyword evidence="2" id="KW-0812">Transmembrane</keyword>
<feature type="transmembrane region" description="Helical" evidence="2">
    <location>
        <begin position="48"/>
        <end position="66"/>
    </location>
</feature>
<evidence type="ECO:0000256" key="1">
    <source>
        <dbReference type="SAM" id="MobiDB-lite"/>
    </source>
</evidence>
<protein>
    <submittedName>
        <fullName evidence="3">Uncharacterized protein</fullName>
    </submittedName>
</protein>
<accession>A0ABP5Z9W1</accession>
<sequence>MEVAQHRAKAGPGASGHHGDLAGSRRHRPALVAAHHLLDRHGDPLLDLIALCVLAGVLSACARIAAAPGTAPACWTFSSLFAVPPVGQFSWSGHHDLIRLGCLLLAAGVSTMGTRLLHARAAYRRISPLA</sequence>
<dbReference type="RefSeq" id="WP_344360809.1">
    <property type="nucleotide sequence ID" value="NZ_BAAASR010000015.1"/>
</dbReference>
<feature type="region of interest" description="Disordered" evidence="1">
    <location>
        <begin position="1"/>
        <end position="21"/>
    </location>
</feature>
<evidence type="ECO:0000313" key="3">
    <source>
        <dbReference type="EMBL" id="GAA2494990.1"/>
    </source>
</evidence>
<proteinExistence type="predicted"/>
<dbReference type="EMBL" id="BAAASR010000015">
    <property type="protein sequence ID" value="GAA2494990.1"/>
    <property type="molecule type" value="Genomic_DNA"/>
</dbReference>
<feature type="transmembrane region" description="Helical" evidence="2">
    <location>
        <begin position="97"/>
        <end position="117"/>
    </location>
</feature>